<gene>
    <name evidence="2" type="ORF">CYMTET_22803</name>
</gene>
<feature type="compositionally biased region" description="Basic and acidic residues" evidence="1">
    <location>
        <begin position="49"/>
        <end position="70"/>
    </location>
</feature>
<evidence type="ECO:0000313" key="3">
    <source>
        <dbReference type="Proteomes" id="UP001190700"/>
    </source>
</evidence>
<dbReference type="InterPro" id="IPR011990">
    <property type="entry name" value="TPR-like_helical_dom_sf"/>
</dbReference>
<organism evidence="2 3">
    <name type="scientific">Cymbomonas tetramitiformis</name>
    <dbReference type="NCBI Taxonomy" id="36881"/>
    <lineage>
        <taxon>Eukaryota</taxon>
        <taxon>Viridiplantae</taxon>
        <taxon>Chlorophyta</taxon>
        <taxon>Pyramimonadophyceae</taxon>
        <taxon>Pyramimonadales</taxon>
        <taxon>Pyramimonadaceae</taxon>
        <taxon>Cymbomonas</taxon>
    </lineage>
</organism>
<feature type="non-terminal residue" evidence="2">
    <location>
        <position position="144"/>
    </location>
</feature>
<keyword evidence="3" id="KW-1185">Reference proteome</keyword>
<dbReference type="AlphaFoldDB" id="A0AAE0FZ48"/>
<comment type="caution">
    <text evidence="2">The sequence shown here is derived from an EMBL/GenBank/DDBJ whole genome shotgun (WGS) entry which is preliminary data.</text>
</comment>
<dbReference type="Proteomes" id="UP001190700">
    <property type="component" value="Unassembled WGS sequence"/>
</dbReference>
<dbReference type="Gene3D" id="1.25.40.10">
    <property type="entry name" value="Tetratricopeptide repeat domain"/>
    <property type="match status" value="1"/>
</dbReference>
<dbReference type="SUPFAM" id="SSF48452">
    <property type="entry name" value="TPR-like"/>
    <property type="match status" value="1"/>
</dbReference>
<protein>
    <submittedName>
        <fullName evidence="2">Uncharacterized protein</fullName>
    </submittedName>
</protein>
<name>A0AAE0FZ48_9CHLO</name>
<evidence type="ECO:0000256" key="1">
    <source>
        <dbReference type="SAM" id="MobiDB-lite"/>
    </source>
</evidence>
<evidence type="ECO:0000313" key="2">
    <source>
        <dbReference type="EMBL" id="KAK3268706.1"/>
    </source>
</evidence>
<reference evidence="2 3" key="1">
    <citation type="journal article" date="2015" name="Genome Biol. Evol.">
        <title>Comparative Genomics of a Bacterivorous Green Alga Reveals Evolutionary Causalities and Consequences of Phago-Mixotrophic Mode of Nutrition.</title>
        <authorList>
            <person name="Burns J.A."/>
            <person name="Paasch A."/>
            <person name="Narechania A."/>
            <person name="Kim E."/>
        </authorList>
    </citation>
    <scope>NUCLEOTIDE SEQUENCE [LARGE SCALE GENOMIC DNA]</scope>
    <source>
        <strain evidence="2 3">PLY_AMNH</strain>
    </source>
</reference>
<dbReference type="EMBL" id="LGRX02011638">
    <property type="protein sequence ID" value="KAK3268706.1"/>
    <property type="molecule type" value="Genomic_DNA"/>
</dbReference>
<accession>A0AAE0FZ48</accession>
<sequence>MVQLAELTEDLPQKPQRCDDQYQDETVAPFVAKGSHGGQSIWLPQEVKVQQHDENDKQDRERSLKARKEEEECSIPGLMEALQKVDDIKLKGNSAFKGGDFIAALACYSEAVKALLHPPAAGTMRANTAAKLLYCNIAAAHLKT</sequence>
<proteinExistence type="predicted"/>
<feature type="region of interest" description="Disordered" evidence="1">
    <location>
        <begin position="1"/>
        <end position="26"/>
    </location>
</feature>
<feature type="region of interest" description="Disordered" evidence="1">
    <location>
        <begin position="48"/>
        <end position="70"/>
    </location>
</feature>